<evidence type="ECO:0000256" key="4">
    <source>
        <dbReference type="ARBA" id="ARBA00022801"/>
    </source>
</evidence>
<dbReference type="NCBIfam" id="TIGR00250">
    <property type="entry name" value="RNAse_H_YqgF"/>
    <property type="match status" value="1"/>
</dbReference>
<dbReference type="Proteomes" id="UP001174314">
    <property type="component" value="Chromosome"/>
</dbReference>
<evidence type="ECO:0000256" key="3">
    <source>
        <dbReference type="ARBA" id="ARBA00022722"/>
    </source>
</evidence>
<comment type="similarity">
    <text evidence="5">Belongs to the YqgF HJR family.</text>
</comment>
<dbReference type="SMART" id="SM00732">
    <property type="entry name" value="YqgFc"/>
    <property type="match status" value="1"/>
</dbReference>
<dbReference type="AlphaFoldDB" id="A0AAU0Q1J4"/>
<dbReference type="InterPro" id="IPR006641">
    <property type="entry name" value="YqgF/RNaseH-like_dom"/>
</dbReference>
<name>A0AAU0Q1J4_9CORY</name>
<dbReference type="KEGG" id="cpsk:Q0N40_05350"/>
<dbReference type="Gene3D" id="3.30.420.140">
    <property type="entry name" value="YqgF/RNase H-like domain"/>
    <property type="match status" value="1"/>
</dbReference>
<dbReference type="InterPro" id="IPR012337">
    <property type="entry name" value="RNaseH-like_sf"/>
</dbReference>
<dbReference type="Pfam" id="PF03652">
    <property type="entry name" value="RuvX"/>
    <property type="match status" value="1"/>
</dbReference>
<keyword evidence="4 5" id="KW-0378">Hydrolase</keyword>
<reference evidence="7 8" key="1">
    <citation type="submission" date="2023-10" db="EMBL/GenBank/DDBJ databases">
        <title>complete genome sequence of Corynebacterium pseudokroppenstedtii P15-C1.</title>
        <authorList>
            <person name="Bruggemann H."/>
            <person name="Poehlein A."/>
        </authorList>
    </citation>
    <scope>NUCLEOTIDE SEQUENCE [LARGE SCALE GENOMIC DNA]</scope>
    <source>
        <strain evidence="7 8">P15_C1</strain>
    </source>
</reference>
<gene>
    <name evidence="7" type="primary">ruvX</name>
    <name evidence="7" type="ORF">Q0N40_05350</name>
</gene>
<comment type="function">
    <text evidence="5">Could be a nuclease involved in processing of the 5'-end of pre-16S rRNA.</text>
</comment>
<dbReference type="EMBL" id="CP137757">
    <property type="protein sequence ID" value="WPF25948.1"/>
    <property type="molecule type" value="Genomic_DNA"/>
</dbReference>
<keyword evidence="8" id="KW-1185">Reference proteome</keyword>
<dbReference type="HAMAP" id="MF_00651">
    <property type="entry name" value="Nuclease_YqgF"/>
    <property type="match status" value="1"/>
</dbReference>
<keyword evidence="3 5" id="KW-0540">Nuclease</keyword>
<dbReference type="PANTHER" id="PTHR33317">
    <property type="entry name" value="POLYNUCLEOTIDYL TRANSFERASE, RIBONUCLEASE H-LIKE SUPERFAMILY PROTEIN"/>
    <property type="match status" value="1"/>
</dbReference>
<keyword evidence="1 5" id="KW-0963">Cytoplasm</keyword>
<organism evidence="7 8">
    <name type="scientific">Corynebacterium pseudokroppenstedtii</name>
    <dbReference type="NCBI Taxonomy" id="2804917"/>
    <lineage>
        <taxon>Bacteria</taxon>
        <taxon>Bacillati</taxon>
        <taxon>Actinomycetota</taxon>
        <taxon>Actinomycetes</taxon>
        <taxon>Mycobacteriales</taxon>
        <taxon>Corynebacteriaceae</taxon>
        <taxon>Corynebacterium</taxon>
    </lineage>
</organism>
<dbReference type="SUPFAM" id="SSF53098">
    <property type="entry name" value="Ribonuclease H-like"/>
    <property type="match status" value="1"/>
</dbReference>
<proteinExistence type="inferred from homology"/>
<evidence type="ECO:0000256" key="5">
    <source>
        <dbReference type="HAMAP-Rule" id="MF_00651"/>
    </source>
</evidence>
<dbReference type="GO" id="GO:0000967">
    <property type="term" value="P:rRNA 5'-end processing"/>
    <property type="evidence" value="ECO:0007669"/>
    <property type="project" value="UniProtKB-UniRule"/>
</dbReference>
<evidence type="ECO:0000313" key="8">
    <source>
        <dbReference type="Proteomes" id="UP001174314"/>
    </source>
</evidence>
<evidence type="ECO:0000256" key="1">
    <source>
        <dbReference type="ARBA" id="ARBA00022490"/>
    </source>
</evidence>
<protein>
    <recommendedName>
        <fullName evidence="5">Putative pre-16S rRNA nuclease</fullName>
        <ecNumber evidence="5">3.1.-.-</ecNumber>
    </recommendedName>
</protein>
<keyword evidence="2 5" id="KW-0690">Ribosome biogenesis</keyword>
<evidence type="ECO:0000256" key="2">
    <source>
        <dbReference type="ARBA" id="ARBA00022517"/>
    </source>
</evidence>
<dbReference type="InterPro" id="IPR037027">
    <property type="entry name" value="YqgF/RNaseH-like_dom_sf"/>
</dbReference>
<feature type="domain" description="YqgF/RNase H-like" evidence="6">
    <location>
        <begin position="31"/>
        <end position="141"/>
    </location>
</feature>
<dbReference type="CDD" id="cd16964">
    <property type="entry name" value="YqgF"/>
    <property type="match status" value="1"/>
</dbReference>
<dbReference type="GO" id="GO:0005829">
    <property type="term" value="C:cytosol"/>
    <property type="evidence" value="ECO:0007669"/>
    <property type="project" value="TreeGrafter"/>
</dbReference>
<dbReference type="EC" id="3.1.-.-" evidence="5"/>
<dbReference type="GO" id="GO:0016788">
    <property type="term" value="F:hydrolase activity, acting on ester bonds"/>
    <property type="evidence" value="ECO:0007669"/>
    <property type="project" value="UniProtKB-UniRule"/>
</dbReference>
<dbReference type="PANTHER" id="PTHR33317:SF4">
    <property type="entry name" value="POLYNUCLEOTIDYL TRANSFERASE, RIBONUCLEASE H-LIKE SUPERFAMILY PROTEIN"/>
    <property type="match status" value="1"/>
</dbReference>
<comment type="subcellular location">
    <subcellularLocation>
        <location evidence="5">Cytoplasm</location>
    </subcellularLocation>
</comment>
<sequence length="178" mass="19449">MPSLITLRSRDNLLVKNIVPDRPGEDDPGPGRRLGLDVGTVRIGVAVSDPDGILATPVSTVARTTKRRGPDGEDIDSIVQLAHDYSVVEVIVGLPRMLDGSAGSSVKHAQDVGFRVRRRLERDGVDVPIRYVDERMTTVMAQSNLHDAGISVKEGRSIIDQAAAVEILQTWLDQRPRR</sequence>
<dbReference type="RefSeq" id="WP_204088521.1">
    <property type="nucleotide sequence ID" value="NZ_CP137757.1"/>
</dbReference>
<dbReference type="InterPro" id="IPR005227">
    <property type="entry name" value="YqgF"/>
</dbReference>
<dbReference type="GO" id="GO:0004518">
    <property type="term" value="F:nuclease activity"/>
    <property type="evidence" value="ECO:0007669"/>
    <property type="project" value="UniProtKB-KW"/>
</dbReference>
<accession>A0AAU0Q1J4</accession>
<evidence type="ECO:0000259" key="6">
    <source>
        <dbReference type="SMART" id="SM00732"/>
    </source>
</evidence>
<evidence type="ECO:0000313" key="7">
    <source>
        <dbReference type="EMBL" id="WPF25948.1"/>
    </source>
</evidence>